<dbReference type="KEGG" id="ess:ATZ33_10330"/>
<dbReference type="Proteomes" id="UP000065511">
    <property type="component" value="Chromosome"/>
</dbReference>
<reference evidence="2 4" key="1">
    <citation type="submission" date="2014-12" db="EMBL/GenBank/DDBJ databases">
        <title>Draft genome sequences of 29 type strains of Enterococci.</title>
        <authorList>
            <person name="Zhong Z."/>
            <person name="Sun Z."/>
            <person name="Liu W."/>
            <person name="Zhang W."/>
            <person name="Zhang H."/>
        </authorList>
    </citation>
    <scope>NUCLEOTIDE SEQUENCE [LARGE SCALE GENOMIC DNA]</scope>
    <source>
        <strain evidence="2 4">DSM 22801</strain>
    </source>
</reference>
<dbReference type="Proteomes" id="UP000183039">
    <property type="component" value="Unassembled WGS sequence"/>
</dbReference>
<evidence type="ECO:0000313" key="2">
    <source>
        <dbReference type="EMBL" id="OJG87567.1"/>
    </source>
</evidence>
<accession>A0A0S3KBW0</accession>
<sequence length="88" mass="9596">MDAQSVTAQQFADSIRNQYPFATITTTGHSLGESLAFYIAAENKWMNVGFNGPYAGSMMSKDGKNGQKTTQVCFIIIAIGTMLSEDFE</sequence>
<evidence type="ECO:0000313" key="1">
    <source>
        <dbReference type="EMBL" id="ALS01756.1"/>
    </source>
</evidence>
<proteinExistence type="predicted"/>
<dbReference type="EMBL" id="JXLC01000028">
    <property type="protein sequence ID" value="OJG87567.1"/>
    <property type="molecule type" value="Genomic_DNA"/>
</dbReference>
<evidence type="ECO:0000313" key="3">
    <source>
        <dbReference type="Proteomes" id="UP000065511"/>
    </source>
</evidence>
<dbReference type="OrthoDB" id="6450827at2"/>
<keyword evidence="3" id="KW-1185">Reference proteome</keyword>
<dbReference type="SUPFAM" id="SSF53474">
    <property type="entry name" value="alpha/beta-Hydrolases"/>
    <property type="match status" value="1"/>
</dbReference>
<name>A0A0S3KBW0_9ENTE</name>
<gene>
    <name evidence="1" type="ORF">ATZ33_10330</name>
    <name evidence="2" type="ORF">RV15_GL001960</name>
</gene>
<dbReference type="AlphaFoldDB" id="A0A0S3KBW0"/>
<evidence type="ECO:0000313" key="4">
    <source>
        <dbReference type="Proteomes" id="UP000183039"/>
    </source>
</evidence>
<protein>
    <recommendedName>
        <fullName evidence="5">Fungal lipase-like domain-containing protein</fullName>
    </recommendedName>
</protein>
<dbReference type="InterPro" id="IPR029058">
    <property type="entry name" value="AB_hydrolase_fold"/>
</dbReference>
<dbReference type="RefSeq" id="WP_071878942.1">
    <property type="nucleotide sequence ID" value="NZ_JXLC01000028.1"/>
</dbReference>
<reference evidence="1 3" key="2">
    <citation type="submission" date="2015-12" db="EMBL/GenBank/DDBJ databases">
        <authorList>
            <person name="Lauer A."/>
            <person name="Humrighouse B."/>
            <person name="Loparev V."/>
            <person name="Shewmaker P.L."/>
            <person name="Whitney A.M."/>
            <person name="McLaughlin R.W."/>
        </authorList>
    </citation>
    <scope>NUCLEOTIDE SEQUENCE [LARGE SCALE GENOMIC DNA]</scope>
    <source>
        <strain evidence="1 3">LMG 23085</strain>
    </source>
</reference>
<dbReference type="EMBL" id="CP013614">
    <property type="protein sequence ID" value="ALS01756.1"/>
    <property type="molecule type" value="Genomic_DNA"/>
</dbReference>
<organism evidence="2 4">
    <name type="scientific">Enterococcus silesiacus</name>
    <dbReference type="NCBI Taxonomy" id="332949"/>
    <lineage>
        <taxon>Bacteria</taxon>
        <taxon>Bacillati</taxon>
        <taxon>Bacillota</taxon>
        <taxon>Bacilli</taxon>
        <taxon>Lactobacillales</taxon>
        <taxon>Enterococcaceae</taxon>
        <taxon>Enterococcus</taxon>
    </lineage>
</organism>
<evidence type="ECO:0008006" key="5">
    <source>
        <dbReference type="Google" id="ProtNLM"/>
    </source>
</evidence>